<keyword evidence="3" id="KW-1185">Reference proteome</keyword>
<dbReference type="AlphaFoldDB" id="A0A653D2A1"/>
<dbReference type="Pfam" id="PF13843">
    <property type="entry name" value="DDE_Tnp_1_7"/>
    <property type="match status" value="1"/>
</dbReference>
<evidence type="ECO:0000259" key="1">
    <source>
        <dbReference type="Pfam" id="PF13843"/>
    </source>
</evidence>
<evidence type="ECO:0000313" key="3">
    <source>
        <dbReference type="Proteomes" id="UP000410492"/>
    </source>
</evidence>
<dbReference type="EMBL" id="CAACVG010009526">
    <property type="protein sequence ID" value="VEN53475.1"/>
    <property type="molecule type" value="Genomic_DNA"/>
</dbReference>
<evidence type="ECO:0000313" key="2">
    <source>
        <dbReference type="EMBL" id="VEN53475.1"/>
    </source>
</evidence>
<feature type="domain" description="PiggyBac transposable element-derived protein" evidence="1">
    <location>
        <begin position="2"/>
        <end position="226"/>
    </location>
</feature>
<organism evidence="2 3">
    <name type="scientific">Callosobruchus maculatus</name>
    <name type="common">Southern cowpea weevil</name>
    <name type="synonym">Pulse bruchid</name>
    <dbReference type="NCBI Taxonomy" id="64391"/>
    <lineage>
        <taxon>Eukaryota</taxon>
        <taxon>Metazoa</taxon>
        <taxon>Ecdysozoa</taxon>
        <taxon>Arthropoda</taxon>
        <taxon>Hexapoda</taxon>
        <taxon>Insecta</taxon>
        <taxon>Pterygota</taxon>
        <taxon>Neoptera</taxon>
        <taxon>Endopterygota</taxon>
        <taxon>Coleoptera</taxon>
        <taxon>Polyphaga</taxon>
        <taxon>Cucujiformia</taxon>
        <taxon>Chrysomeloidea</taxon>
        <taxon>Chrysomelidae</taxon>
        <taxon>Bruchinae</taxon>
        <taxon>Bruchini</taxon>
        <taxon>Callosobruchus</taxon>
    </lineage>
</organism>
<dbReference type="PANTHER" id="PTHR47055:SF3">
    <property type="entry name" value="PHORBOL-ESTER_DAG-TYPE DOMAIN-CONTAINING PROTEIN"/>
    <property type="match status" value="1"/>
</dbReference>
<accession>A0A653D2A1</accession>
<name>A0A653D2A1_CALMS</name>
<dbReference type="Proteomes" id="UP000410492">
    <property type="component" value="Unassembled WGS sequence"/>
</dbReference>
<dbReference type="InterPro" id="IPR029526">
    <property type="entry name" value="PGBD"/>
</dbReference>
<dbReference type="OrthoDB" id="6766487at2759"/>
<reference evidence="2 3" key="1">
    <citation type="submission" date="2019-01" db="EMBL/GenBank/DDBJ databases">
        <authorList>
            <person name="Sayadi A."/>
        </authorList>
    </citation>
    <scope>NUCLEOTIDE SEQUENCE [LARGE SCALE GENOMIC DNA]</scope>
</reference>
<dbReference type="PANTHER" id="PTHR47055">
    <property type="entry name" value="DDE_TNP_1_7 DOMAIN-CONTAINING PROTEIN"/>
    <property type="match status" value="1"/>
</dbReference>
<dbReference type="InterPro" id="IPR052638">
    <property type="entry name" value="PiggyBac_TE-derived"/>
</dbReference>
<dbReference type="GO" id="GO:0043565">
    <property type="term" value="F:sequence-specific DNA binding"/>
    <property type="evidence" value="ECO:0007669"/>
    <property type="project" value="TreeGrafter"/>
</dbReference>
<protein>
    <recommendedName>
        <fullName evidence="1">PiggyBac transposable element-derived protein domain-containing protein</fullName>
    </recommendedName>
</protein>
<gene>
    <name evidence="2" type="ORF">CALMAC_LOCUS13266</name>
</gene>
<sequence>MKHAYPEEELSVDEAMIPYTGRHGCKQFIHGKPIRYGFKLWVGTTRLGYINWFEPYQGASTNISQKCKDLGVGTAVVLEYADVLRSKWEDLKFHLFFDNFFSAIVLFELSEKQLSGTGTIRENRISGSSPYDSNIMKKQQRGYYDYIKIEGTNIAFVKWNDNILVTFCSNAAGVNPLKSVKRYSQKEKKFIQVQQLNVVKLYNRNMGIIVDRSDQSISLYRTGIRGKK</sequence>
<proteinExistence type="predicted"/>